<evidence type="ECO:0000313" key="3">
    <source>
        <dbReference type="Proteomes" id="UP000315112"/>
    </source>
</evidence>
<evidence type="ECO:0000313" key="4">
    <source>
        <dbReference type="Proteomes" id="UP000437862"/>
    </source>
</evidence>
<proteinExistence type="predicted"/>
<dbReference type="EMBL" id="CP046904">
    <property type="protein sequence ID" value="QGZ38526.1"/>
    <property type="molecule type" value="Genomic_DNA"/>
</dbReference>
<dbReference type="AlphaFoldDB" id="A0A562PZS8"/>
<dbReference type="InterPro" id="IPR021333">
    <property type="entry name" value="DUF2946"/>
</dbReference>
<accession>A0A562PZS8</accession>
<name>A0A562PZS8_9BURK</name>
<evidence type="ECO:0000313" key="2">
    <source>
        <dbReference type="EMBL" id="TWI49917.1"/>
    </source>
</evidence>
<protein>
    <submittedName>
        <fullName evidence="1">DUF2946 domain-containing protein</fullName>
    </submittedName>
</protein>
<dbReference type="EMBL" id="VLKW01000002">
    <property type="protein sequence ID" value="TWI49917.1"/>
    <property type="molecule type" value="Genomic_DNA"/>
</dbReference>
<reference evidence="2" key="2">
    <citation type="submission" date="2019-07" db="EMBL/GenBank/DDBJ databases">
        <authorList>
            <person name="Whitman W."/>
            <person name="Huntemann M."/>
            <person name="Clum A."/>
            <person name="Pillay M."/>
            <person name="Palaniappan K."/>
            <person name="Varghese N."/>
            <person name="Mikhailova N."/>
            <person name="Stamatis D."/>
            <person name="Reddy T."/>
            <person name="Daum C."/>
            <person name="Shapiro N."/>
            <person name="Ivanova N."/>
            <person name="Kyrpides N."/>
            <person name="Woyke T."/>
        </authorList>
    </citation>
    <scope>NUCLEOTIDE SEQUENCE</scope>
    <source>
        <strain evidence="2">CGMCC 1.10685</strain>
    </source>
</reference>
<dbReference type="Pfam" id="PF11162">
    <property type="entry name" value="DUF2946"/>
    <property type="match status" value="1"/>
</dbReference>
<reference evidence="1 4" key="3">
    <citation type="submission" date="2019-12" db="EMBL/GenBank/DDBJ databases">
        <title>Draft Genome Sequences of Six Type Strains of the Genus Massilia.</title>
        <authorList>
            <person name="Miess H."/>
            <person name="Frediansyah A."/>
            <person name="Goeker M."/>
            <person name="Gross H."/>
        </authorList>
    </citation>
    <scope>NUCLEOTIDE SEQUENCE [LARGE SCALE GENOMIC DNA]</scope>
    <source>
        <strain evidence="1 4">DSM 26639</strain>
    </source>
</reference>
<dbReference type="RefSeq" id="WP_145873570.1">
    <property type="nucleotide sequence ID" value="NZ_CP046904.1"/>
</dbReference>
<dbReference type="Proteomes" id="UP000437862">
    <property type="component" value="Chromosome"/>
</dbReference>
<dbReference type="Proteomes" id="UP000315112">
    <property type="component" value="Unassembled WGS sequence"/>
</dbReference>
<evidence type="ECO:0000313" key="1">
    <source>
        <dbReference type="EMBL" id="QGZ38526.1"/>
    </source>
</evidence>
<keyword evidence="4" id="KW-1185">Reference proteome</keyword>
<sequence>MYLHRRHRIWIACVVSCALLLAVFAPALRHLAARTAVFAEVCGAGGVRLVRLDGAPEAPAKAVHHHCLYCPGEHTPDMALPTRRVAPALVADAPAGRPGTHALFTTASPGFAWPRAPPA</sequence>
<organism evidence="2 3">
    <name type="scientific">Pseudoduganella flava</name>
    <dbReference type="NCBI Taxonomy" id="871742"/>
    <lineage>
        <taxon>Bacteria</taxon>
        <taxon>Pseudomonadati</taxon>
        <taxon>Pseudomonadota</taxon>
        <taxon>Betaproteobacteria</taxon>
        <taxon>Burkholderiales</taxon>
        <taxon>Oxalobacteraceae</taxon>
        <taxon>Telluria group</taxon>
        <taxon>Pseudoduganella</taxon>
    </lineage>
</organism>
<gene>
    <name evidence="1" type="ORF">GO485_05285</name>
    <name evidence="2" type="ORF">IP92_01141</name>
</gene>
<dbReference type="OrthoDB" id="9992506at2"/>
<reference evidence="2 3" key="1">
    <citation type="journal article" date="2015" name="Stand. Genomic Sci.">
        <title>Genomic Encyclopedia of Bacterial and Archaeal Type Strains, Phase III: the genomes of soil and plant-associated and newly described type strains.</title>
        <authorList>
            <person name="Whitman W.B."/>
            <person name="Woyke T."/>
            <person name="Klenk H.P."/>
            <person name="Zhou Y."/>
            <person name="Lilburn T.G."/>
            <person name="Beck B.J."/>
            <person name="De Vos P."/>
            <person name="Vandamme P."/>
            <person name="Eisen J.A."/>
            <person name="Garrity G."/>
            <person name="Hugenholtz P."/>
            <person name="Kyrpides N.C."/>
        </authorList>
    </citation>
    <scope>NUCLEOTIDE SEQUENCE [LARGE SCALE GENOMIC DNA]</scope>
    <source>
        <strain evidence="2 3">CGMCC 1.10685</strain>
    </source>
</reference>